<evidence type="ECO:0000256" key="2">
    <source>
        <dbReference type="SAM" id="SignalP"/>
    </source>
</evidence>
<dbReference type="PROSITE" id="PS51257">
    <property type="entry name" value="PROKAR_LIPOPROTEIN"/>
    <property type="match status" value="1"/>
</dbReference>
<sequence>MMNRHLRKAAVVTAAITAGLLMTACQSDSATSGGSSSGKGTKDSAAVAGKAEAADSKSSSDAEDSTSKGVSGTFSNGTVTYLAPGKYIVSALGKNDQQFWVADGTEVYGVGTICGDAQSKVDAPCTLGQLETATKKGAVNADVKMKDGVATLVSERRAAQSEDGTGSEPDSGTDSGSGSRDTAVEGINKGKGVNGTWHGAVSYLAPGKYTVTEEHGVPQQFFVAEDTDIWGYGQVCGGPGVGEGQEGGTECAEAELESAAKKGFTAEVKITNGTATTIHDTP</sequence>
<name>A0ABV8YQI5_9ACTN</name>
<dbReference type="Proteomes" id="UP001596012">
    <property type="component" value="Unassembled WGS sequence"/>
</dbReference>
<feature type="chain" id="PRO_5046202527" description="Lipoprotein" evidence="2">
    <location>
        <begin position="24"/>
        <end position="282"/>
    </location>
</feature>
<proteinExistence type="predicted"/>
<evidence type="ECO:0000313" key="4">
    <source>
        <dbReference type="Proteomes" id="UP001596012"/>
    </source>
</evidence>
<evidence type="ECO:0008006" key="5">
    <source>
        <dbReference type="Google" id="ProtNLM"/>
    </source>
</evidence>
<feature type="region of interest" description="Disordered" evidence="1">
    <location>
        <begin position="156"/>
        <end position="191"/>
    </location>
</feature>
<protein>
    <recommendedName>
        <fullName evidence="5">Lipoprotein</fullName>
    </recommendedName>
</protein>
<organism evidence="3 4">
    <name type="scientific">Streptomyces xiangluensis</name>
    <dbReference type="NCBI Taxonomy" id="2665720"/>
    <lineage>
        <taxon>Bacteria</taxon>
        <taxon>Bacillati</taxon>
        <taxon>Actinomycetota</taxon>
        <taxon>Actinomycetes</taxon>
        <taxon>Kitasatosporales</taxon>
        <taxon>Streptomycetaceae</taxon>
        <taxon>Streptomyces</taxon>
    </lineage>
</organism>
<feature type="signal peptide" evidence="2">
    <location>
        <begin position="1"/>
        <end position="23"/>
    </location>
</feature>
<dbReference type="RefSeq" id="WP_386343621.1">
    <property type="nucleotide sequence ID" value="NZ_JBHSFG010000030.1"/>
</dbReference>
<reference evidence="4" key="1">
    <citation type="journal article" date="2019" name="Int. J. Syst. Evol. Microbiol.">
        <title>The Global Catalogue of Microorganisms (GCM) 10K type strain sequencing project: providing services to taxonomists for standard genome sequencing and annotation.</title>
        <authorList>
            <consortium name="The Broad Institute Genomics Platform"/>
            <consortium name="The Broad Institute Genome Sequencing Center for Infectious Disease"/>
            <person name="Wu L."/>
            <person name="Ma J."/>
        </authorList>
    </citation>
    <scope>NUCLEOTIDE SEQUENCE [LARGE SCALE GENOMIC DNA]</scope>
    <source>
        <strain evidence="4">DT43</strain>
    </source>
</reference>
<evidence type="ECO:0000313" key="3">
    <source>
        <dbReference type="EMBL" id="MFC4466832.1"/>
    </source>
</evidence>
<gene>
    <name evidence="3" type="ORF">ACFPH6_20250</name>
</gene>
<feature type="compositionally biased region" description="Low complexity" evidence="1">
    <location>
        <begin position="163"/>
        <end position="181"/>
    </location>
</feature>
<evidence type="ECO:0000256" key="1">
    <source>
        <dbReference type="SAM" id="MobiDB-lite"/>
    </source>
</evidence>
<comment type="caution">
    <text evidence="3">The sequence shown here is derived from an EMBL/GenBank/DDBJ whole genome shotgun (WGS) entry which is preliminary data.</text>
</comment>
<keyword evidence="2" id="KW-0732">Signal</keyword>
<dbReference type="EMBL" id="JBHSFG010000030">
    <property type="protein sequence ID" value="MFC4466832.1"/>
    <property type="molecule type" value="Genomic_DNA"/>
</dbReference>
<feature type="region of interest" description="Disordered" evidence="1">
    <location>
        <begin position="29"/>
        <end position="70"/>
    </location>
</feature>
<accession>A0ABV8YQI5</accession>
<keyword evidence="4" id="KW-1185">Reference proteome</keyword>